<name>M0DS18_9EURY</name>
<dbReference type="EMBL" id="AOIW01000022">
    <property type="protein sequence ID" value="ELZ36924.1"/>
    <property type="molecule type" value="Genomic_DNA"/>
</dbReference>
<feature type="coiled-coil region" evidence="1">
    <location>
        <begin position="166"/>
        <end position="196"/>
    </location>
</feature>
<evidence type="ECO:0000313" key="3">
    <source>
        <dbReference type="EMBL" id="ELZ36924.1"/>
    </source>
</evidence>
<dbReference type="AlphaFoldDB" id="M0DS18"/>
<organism evidence="3 4">
    <name type="scientific">Halorubrum distributum JCM 10247</name>
    <dbReference type="NCBI Taxonomy" id="1227486"/>
    <lineage>
        <taxon>Archaea</taxon>
        <taxon>Methanobacteriati</taxon>
        <taxon>Methanobacteriota</taxon>
        <taxon>Stenosarchaea group</taxon>
        <taxon>Halobacteria</taxon>
        <taxon>Halobacteriales</taxon>
        <taxon>Haloferacaceae</taxon>
        <taxon>Halorubrum</taxon>
        <taxon>Halorubrum distributum group</taxon>
    </lineage>
</organism>
<gene>
    <name evidence="3" type="ORF">C473_01809</name>
</gene>
<dbReference type="PATRIC" id="fig|1227486.3.peg.295"/>
<reference evidence="3 4" key="1">
    <citation type="journal article" date="2014" name="PLoS Genet.">
        <title>Phylogenetically driven sequencing of extremely halophilic archaea reveals strategies for static and dynamic osmo-response.</title>
        <authorList>
            <person name="Becker E.A."/>
            <person name="Seitzer P.M."/>
            <person name="Tritt A."/>
            <person name="Larsen D."/>
            <person name="Krusor M."/>
            <person name="Yao A.I."/>
            <person name="Wu D."/>
            <person name="Madern D."/>
            <person name="Eisen J.A."/>
            <person name="Darling A.E."/>
            <person name="Facciotti M.T."/>
        </authorList>
    </citation>
    <scope>NUCLEOTIDE SEQUENCE [LARGE SCALE GENOMIC DNA]</scope>
    <source>
        <strain evidence="3 4">JCM 10247</strain>
    </source>
</reference>
<proteinExistence type="predicted"/>
<evidence type="ECO:0000313" key="4">
    <source>
        <dbReference type="Proteomes" id="UP000011572"/>
    </source>
</evidence>
<keyword evidence="2" id="KW-0472">Membrane</keyword>
<protein>
    <submittedName>
        <fullName evidence="3">Uncharacterized protein</fullName>
    </submittedName>
</protein>
<keyword evidence="1" id="KW-0175">Coiled coil</keyword>
<evidence type="ECO:0000256" key="2">
    <source>
        <dbReference type="SAM" id="Phobius"/>
    </source>
</evidence>
<sequence>MIDGRISSAFSKLGVEKLFVLLGVLILALALLVVGNLVGVVDQSTASIVSSFTLVVVTAVYAYQTTKSVEYTEKSLGEMKRDREKPGIILVVAYGIDPLLDEVESRSEKWDEQAEMDSLPPVDELEMPDEEFLSDLNSQYPGVTTLFSDYIRETRVYSIQWDRLNEELEQEILEEYEELLRELIDDEQREQELLEMYSEIFARNILELSGMRRAHSEEWSEVRNELLPLREMEFEVEGGIDTLAEQFDTVQSLNQDLIDHLSGVRSQYKLEYGITDLEIEEAKQESILEEPDVIKNEVFV</sequence>
<dbReference type="Proteomes" id="UP000011572">
    <property type="component" value="Unassembled WGS sequence"/>
</dbReference>
<keyword evidence="2" id="KW-0812">Transmembrane</keyword>
<dbReference type="RefSeq" id="WP_007344267.1">
    <property type="nucleotide sequence ID" value="NZ_AOIW01000022.1"/>
</dbReference>
<feature type="transmembrane region" description="Helical" evidence="2">
    <location>
        <begin position="44"/>
        <end position="63"/>
    </location>
</feature>
<accession>M0DS18</accession>
<keyword evidence="2" id="KW-1133">Transmembrane helix</keyword>
<feature type="transmembrane region" description="Helical" evidence="2">
    <location>
        <begin position="18"/>
        <end position="38"/>
    </location>
</feature>
<comment type="caution">
    <text evidence="3">The sequence shown here is derived from an EMBL/GenBank/DDBJ whole genome shotgun (WGS) entry which is preliminary data.</text>
</comment>
<evidence type="ECO:0000256" key="1">
    <source>
        <dbReference type="SAM" id="Coils"/>
    </source>
</evidence>